<reference evidence="2" key="1">
    <citation type="submission" date="2022-12" db="EMBL/GenBank/DDBJ databases">
        <authorList>
            <person name="Webb A."/>
        </authorList>
    </citation>
    <scope>NUCLEOTIDE SEQUENCE</scope>
    <source>
        <strain evidence="2">Pf2</strain>
    </source>
</reference>
<evidence type="ECO:0000259" key="1">
    <source>
        <dbReference type="Pfam" id="PF00198"/>
    </source>
</evidence>
<proteinExistence type="predicted"/>
<dbReference type="Gene3D" id="3.30.559.10">
    <property type="entry name" value="Chloramphenicol acetyltransferase-like domain"/>
    <property type="match status" value="1"/>
</dbReference>
<dbReference type="EMBL" id="CANTFK010000141">
    <property type="protein sequence ID" value="CAI5707288.1"/>
    <property type="molecule type" value="Genomic_DNA"/>
</dbReference>
<evidence type="ECO:0000313" key="3">
    <source>
        <dbReference type="Proteomes" id="UP001159659"/>
    </source>
</evidence>
<dbReference type="InterPro" id="IPR023213">
    <property type="entry name" value="CAT-like_dom_sf"/>
</dbReference>
<sequence length="128" mass="14007">MSLLPTWVIRLMRNVFGWLGGACGVRIPQVGKDPFMFGSCMVTSVGMMGLDMAFSSIPLYSQVPMLVNIGSILDKAVVVNDKVEVRPMLTLTTTVDHQYANSCEVARMAKSLKEFVENPSLLEVIHGA</sequence>
<name>A0AAV0SSK7_9STRA</name>
<dbReference type="GO" id="GO:0016746">
    <property type="term" value="F:acyltransferase activity"/>
    <property type="evidence" value="ECO:0007669"/>
    <property type="project" value="InterPro"/>
</dbReference>
<dbReference type="InterPro" id="IPR001078">
    <property type="entry name" value="2-oxoacid_DH_actylTfrase"/>
</dbReference>
<dbReference type="Pfam" id="PF00198">
    <property type="entry name" value="2-oxoacid_dh"/>
    <property type="match status" value="1"/>
</dbReference>
<accession>A0AAV0SSK7</accession>
<dbReference type="AlphaFoldDB" id="A0AAV0SSK7"/>
<dbReference type="Proteomes" id="UP001159659">
    <property type="component" value="Unassembled WGS sequence"/>
</dbReference>
<organism evidence="2 3">
    <name type="scientific">Peronospora farinosa</name>
    <dbReference type="NCBI Taxonomy" id="134698"/>
    <lineage>
        <taxon>Eukaryota</taxon>
        <taxon>Sar</taxon>
        <taxon>Stramenopiles</taxon>
        <taxon>Oomycota</taxon>
        <taxon>Peronosporomycetes</taxon>
        <taxon>Peronosporales</taxon>
        <taxon>Peronosporaceae</taxon>
        <taxon>Peronospora</taxon>
    </lineage>
</organism>
<protein>
    <recommendedName>
        <fullName evidence="1">2-oxoacid dehydrogenase acyltransferase catalytic domain-containing protein</fullName>
    </recommendedName>
</protein>
<evidence type="ECO:0000313" key="2">
    <source>
        <dbReference type="EMBL" id="CAI5707288.1"/>
    </source>
</evidence>
<gene>
    <name evidence="2" type="ORF">PFR002_LOCUS1412</name>
</gene>
<dbReference type="SUPFAM" id="SSF52777">
    <property type="entry name" value="CoA-dependent acyltransferases"/>
    <property type="match status" value="1"/>
</dbReference>
<comment type="caution">
    <text evidence="2">The sequence shown here is derived from an EMBL/GenBank/DDBJ whole genome shotgun (WGS) entry which is preliminary data.</text>
</comment>
<feature type="domain" description="2-oxoacid dehydrogenase acyltransferase catalytic" evidence="1">
    <location>
        <begin position="38"/>
        <end position="122"/>
    </location>
</feature>